<name>A0A4C1UBM4_EUMVA</name>
<protein>
    <submittedName>
        <fullName evidence="1">Uncharacterized protein</fullName>
    </submittedName>
</protein>
<accession>A0A4C1UBM4</accession>
<evidence type="ECO:0000313" key="1">
    <source>
        <dbReference type="EMBL" id="GBP23334.1"/>
    </source>
</evidence>
<organism evidence="1 2">
    <name type="scientific">Eumeta variegata</name>
    <name type="common">Bagworm moth</name>
    <name type="synonym">Eumeta japonica</name>
    <dbReference type="NCBI Taxonomy" id="151549"/>
    <lineage>
        <taxon>Eukaryota</taxon>
        <taxon>Metazoa</taxon>
        <taxon>Ecdysozoa</taxon>
        <taxon>Arthropoda</taxon>
        <taxon>Hexapoda</taxon>
        <taxon>Insecta</taxon>
        <taxon>Pterygota</taxon>
        <taxon>Neoptera</taxon>
        <taxon>Endopterygota</taxon>
        <taxon>Lepidoptera</taxon>
        <taxon>Glossata</taxon>
        <taxon>Ditrysia</taxon>
        <taxon>Tineoidea</taxon>
        <taxon>Psychidae</taxon>
        <taxon>Oiketicinae</taxon>
        <taxon>Eumeta</taxon>
    </lineage>
</organism>
<dbReference type="Proteomes" id="UP000299102">
    <property type="component" value="Unassembled WGS sequence"/>
</dbReference>
<dbReference type="AlphaFoldDB" id="A0A4C1UBM4"/>
<sequence length="127" mass="14495">MTRSLPNTNRQRLNIQVAVPAVTRVRDASSRVRLSATKNDFPVTFLSYEPRTWNKITIWFLNANLFCSDDVIGTKYMYRAVSAHAHAYHAIMLKTEQQELLSKTICSVPRIRIDIAPTRKTGSRQTG</sequence>
<evidence type="ECO:0000313" key="2">
    <source>
        <dbReference type="Proteomes" id="UP000299102"/>
    </source>
</evidence>
<comment type="caution">
    <text evidence="1">The sequence shown here is derived from an EMBL/GenBank/DDBJ whole genome shotgun (WGS) entry which is preliminary data.</text>
</comment>
<proteinExistence type="predicted"/>
<dbReference type="EMBL" id="BGZK01000150">
    <property type="protein sequence ID" value="GBP23334.1"/>
    <property type="molecule type" value="Genomic_DNA"/>
</dbReference>
<keyword evidence="2" id="KW-1185">Reference proteome</keyword>
<gene>
    <name evidence="1" type="ORF">EVAR_22190_1</name>
</gene>
<reference evidence="1 2" key="1">
    <citation type="journal article" date="2019" name="Commun. Biol.">
        <title>The bagworm genome reveals a unique fibroin gene that provides high tensile strength.</title>
        <authorList>
            <person name="Kono N."/>
            <person name="Nakamura H."/>
            <person name="Ohtoshi R."/>
            <person name="Tomita M."/>
            <person name="Numata K."/>
            <person name="Arakawa K."/>
        </authorList>
    </citation>
    <scope>NUCLEOTIDE SEQUENCE [LARGE SCALE GENOMIC DNA]</scope>
</reference>